<dbReference type="AlphaFoldDB" id="A0A1E1M4G9"/>
<organism evidence="1 2">
    <name type="scientific">Rhynchosporium secalis</name>
    <name type="common">Barley scald fungus</name>
    <dbReference type="NCBI Taxonomy" id="38038"/>
    <lineage>
        <taxon>Eukaryota</taxon>
        <taxon>Fungi</taxon>
        <taxon>Dikarya</taxon>
        <taxon>Ascomycota</taxon>
        <taxon>Pezizomycotina</taxon>
        <taxon>Leotiomycetes</taxon>
        <taxon>Helotiales</taxon>
        <taxon>Ploettnerulaceae</taxon>
        <taxon>Rhynchosporium</taxon>
    </lineage>
</organism>
<name>A0A1E1M4G9_RHYSE</name>
<evidence type="ECO:0000313" key="1">
    <source>
        <dbReference type="EMBL" id="CZT44002.1"/>
    </source>
</evidence>
<proteinExistence type="predicted"/>
<dbReference type="EMBL" id="FJVC01000157">
    <property type="protein sequence ID" value="CZT44002.1"/>
    <property type="molecule type" value="Genomic_DNA"/>
</dbReference>
<protein>
    <submittedName>
        <fullName evidence="1">Uncharacterized protein</fullName>
    </submittedName>
</protein>
<accession>A0A1E1M4G9</accession>
<reference evidence="2" key="1">
    <citation type="submission" date="2016-03" db="EMBL/GenBank/DDBJ databases">
        <authorList>
            <person name="Guldener U."/>
        </authorList>
    </citation>
    <scope>NUCLEOTIDE SEQUENCE [LARGE SCALE GENOMIC DNA]</scope>
</reference>
<dbReference type="Proteomes" id="UP000177625">
    <property type="component" value="Unassembled WGS sequence"/>
</dbReference>
<sequence>MLMVIYQIARQIERKRIIARQIERKGIANVTSTLKCDFARAKDVDWDSLLVRDDVVVAGRMQAGSCWKVLLLGSSHYLPTIVLKASARMTMRTTKDSPPYLVKKQRKVALLSSVSGEHPLNIGAIAKGAQQSSLIDPHEPTPLFPPRDVNLHTRTNSSRSRASSTFADTSRVSLVIMFRFGEADTCMQLER</sequence>
<keyword evidence="2" id="KW-1185">Reference proteome</keyword>
<evidence type="ECO:0000313" key="2">
    <source>
        <dbReference type="Proteomes" id="UP000177625"/>
    </source>
</evidence>
<gene>
    <name evidence="1" type="ORF">RSE6_04120</name>
</gene>